<keyword evidence="1" id="KW-0812">Transmembrane</keyword>
<keyword evidence="1" id="KW-0472">Membrane</keyword>
<sequence>MKRFAFVLTSILLLFTASSAFVAAKVVSTENNVTVSADEVIDDDLFIGAESVDIDGTVNGDVFVGAGMVDVLGTVNGNLVVAGGTVNVTGNIGGALVVFGGTINVSDSEVKNSLLLFGGDVSTDSQTVVGNSLVLGAGNARIDGTVGNSVVGGSGLLSLGAEVGKDVTVGVGQLTLNKAANVKGDVVYVSDQEADVDSGALVSGDVTQTIPESHNKSAENTFRDFSRRAAAGYVVWSFLSLLLVGAVLMYFGRAMVEGTAGVLEHNLLKSLLVGFLAMLVFGPLFLALLITVIGIQLAFILLTVFGLLVFLSKFFVAILVGRWICNVFSFKNVNYFVSFGIGLLVIVVVGTMPYVGFASTALVVLSGLGAFLLRSYESYRNVSKSADNVGHEDMSAKEPTTY</sequence>
<reference evidence="4" key="1">
    <citation type="submission" date="2020-04" db="EMBL/GenBank/DDBJ databases">
        <authorList>
            <person name="Zhang T."/>
        </authorList>
    </citation>
    <scope>NUCLEOTIDE SEQUENCE</scope>
    <source>
        <strain evidence="4">HKST-UBA03</strain>
    </source>
</reference>
<evidence type="ECO:0000313" key="4">
    <source>
        <dbReference type="EMBL" id="MCA9391997.1"/>
    </source>
</evidence>
<feature type="transmembrane region" description="Helical" evidence="1">
    <location>
        <begin position="332"/>
        <end position="349"/>
    </location>
</feature>
<feature type="transmembrane region" description="Helical" evidence="1">
    <location>
        <begin position="230"/>
        <end position="251"/>
    </location>
</feature>
<feature type="domain" description="DUF8173" evidence="3">
    <location>
        <begin position="232"/>
        <end position="378"/>
    </location>
</feature>
<name>A0A955LJR2_UNCKA</name>
<keyword evidence="2" id="KW-0732">Signal</keyword>
<keyword evidence="1" id="KW-1133">Transmembrane helix</keyword>
<reference evidence="4" key="2">
    <citation type="journal article" date="2021" name="Microbiome">
        <title>Successional dynamics and alternative stable states in a saline activated sludge microbial community over 9 years.</title>
        <authorList>
            <person name="Wang Y."/>
            <person name="Ye J."/>
            <person name="Ju F."/>
            <person name="Liu L."/>
            <person name="Boyd J.A."/>
            <person name="Deng Y."/>
            <person name="Parks D.H."/>
            <person name="Jiang X."/>
            <person name="Yin X."/>
            <person name="Woodcroft B.J."/>
            <person name="Tyson G.W."/>
            <person name="Hugenholtz P."/>
            <person name="Polz M.F."/>
            <person name="Zhang T."/>
        </authorList>
    </citation>
    <scope>NUCLEOTIDE SEQUENCE</scope>
    <source>
        <strain evidence="4">HKST-UBA03</strain>
    </source>
</reference>
<organism evidence="4 5">
    <name type="scientific">candidate division WWE3 bacterium</name>
    <dbReference type="NCBI Taxonomy" id="2053526"/>
    <lineage>
        <taxon>Bacteria</taxon>
        <taxon>Katanobacteria</taxon>
    </lineage>
</organism>
<dbReference type="InterPro" id="IPR058486">
    <property type="entry name" value="DUF8173"/>
</dbReference>
<dbReference type="AlphaFoldDB" id="A0A955LJR2"/>
<evidence type="ECO:0000256" key="1">
    <source>
        <dbReference type="SAM" id="Phobius"/>
    </source>
</evidence>
<evidence type="ECO:0000259" key="3">
    <source>
        <dbReference type="Pfam" id="PF26514"/>
    </source>
</evidence>
<accession>A0A955LJR2</accession>
<evidence type="ECO:0000256" key="2">
    <source>
        <dbReference type="SAM" id="SignalP"/>
    </source>
</evidence>
<gene>
    <name evidence="4" type="ORF">KC614_02220</name>
</gene>
<dbReference type="Proteomes" id="UP000751518">
    <property type="component" value="Unassembled WGS sequence"/>
</dbReference>
<feature type="signal peptide" evidence="2">
    <location>
        <begin position="1"/>
        <end position="22"/>
    </location>
</feature>
<feature type="chain" id="PRO_5037292107" description="DUF8173 domain-containing protein" evidence="2">
    <location>
        <begin position="23"/>
        <end position="402"/>
    </location>
</feature>
<comment type="caution">
    <text evidence="4">The sequence shown here is derived from an EMBL/GenBank/DDBJ whole genome shotgun (WGS) entry which is preliminary data.</text>
</comment>
<feature type="transmembrane region" description="Helical" evidence="1">
    <location>
        <begin position="299"/>
        <end position="320"/>
    </location>
</feature>
<evidence type="ECO:0000313" key="5">
    <source>
        <dbReference type="Proteomes" id="UP000751518"/>
    </source>
</evidence>
<protein>
    <recommendedName>
        <fullName evidence="3">DUF8173 domain-containing protein</fullName>
    </recommendedName>
</protein>
<feature type="transmembrane region" description="Helical" evidence="1">
    <location>
        <begin position="271"/>
        <end position="293"/>
    </location>
</feature>
<dbReference type="EMBL" id="JAGQKZ010000013">
    <property type="protein sequence ID" value="MCA9391997.1"/>
    <property type="molecule type" value="Genomic_DNA"/>
</dbReference>
<dbReference type="Pfam" id="PF26514">
    <property type="entry name" value="DUF8173"/>
    <property type="match status" value="1"/>
</dbReference>
<proteinExistence type="predicted"/>